<evidence type="ECO:0000256" key="2">
    <source>
        <dbReference type="ARBA" id="ARBA00022963"/>
    </source>
</evidence>
<feature type="active site" description="Nucleophile" evidence="4">
    <location>
        <position position="59"/>
    </location>
</feature>
<dbReference type="PANTHER" id="PTHR14226:SF25">
    <property type="entry name" value="PHOSPHOESTERASE"/>
    <property type="match status" value="1"/>
</dbReference>
<dbReference type="GO" id="GO:0016787">
    <property type="term" value="F:hydrolase activity"/>
    <property type="evidence" value="ECO:0007669"/>
    <property type="project" value="UniProtKB-UniRule"/>
</dbReference>
<dbReference type="Gene3D" id="3.40.1090.10">
    <property type="entry name" value="Cytosolic phospholipase A2 catalytic domain"/>
    <property type="match status" value="2"/>
</dbReference>
<organism evidence="6 7">
    <name type="scientific">Slackia isoflavoniconvertens</name>
    <dbReference type="NCBI Taxonomy" id="572010"/>
    <lineage>
        <taxon>Bacteria</taxon>
        <taxon>Bacillati</taxon>
        <taxon>Actinomycetota</taxon>
        <taxon>Coriobacteriia</taxon>
        <taxon>Eggerthellales</taxon>
        <taxon>Eggerthellaceae</taxon>
        <taxon>Slackia</taxon>
    </lineage>
</organism>
<proteinExistence type="predicted"/>
<gene>
    <name evidence="6" type="ORF">C1881_05150</name>
</gene>
<protein>
    <submittedName>
        <fullName evidence="6">Patatin family protein</fullName>
    </submittedName>
</protein>
<dbReference type="InterPro" id="IPR002641">
    <property type="entry name" value="PNPLA_dom"/>
</dbReference>
<dbReference type="EMBL" id="PPTO01000006">
    <property type="protein sequence ID" value="RDB59061.1"/>
    <property type="molecule type" value="Genomic_DNA"/>
</dbReference>
<dbReference type="AlphaFoldDB" id="A0A369LHF4"/>
<dbReference type="CDD" id="cd07208">
    <property type="entry name" value="Pat_hypo_Ecoli_yjju_like"/>
    <property type="match status" value="1"/>
</dbReference>
<feature type="short sequence motif" description="DGA/G" evidence="4">
    <location>
        <begin position="181"/>
        <end position="183"/>
    </location>
</feature>
<evidence type="ECO:0000313" key="6">
    <source>
        <dbReference type="EMBL" id="RDB59061.1"/>
    </source>
</evidence>
<reference evidence="6 7" key="1">
    <citation type="journal article" date="2018" name="Elife">
        <title>Discovery and characterization of a prevalent human gut bacterial enzyme sufficient for the inactivation of a family of plant toxins.</title>
        <authorList>
            <person name="Koppel N."/>
            <person name="Bisanz J.E."/>
            <person name="Pandelia M.E."/>
            <person name="Turnbaugh P.J."/>
            <person name="Balskus E.P."/>
        </authorList>
    </citation>
    <scope>NUCLEOTIDE SEQUENCE [LARGE SCALE GENOMIC DNA]</scope>
    <source>
        <strain evidence="6 7">OB21 GAM31</strain>
    </source>
</reference>
<evidence type="ECO:0000259" key="5">
    <source>
        <dbReference type="PROSITE" id="PS51635"/>
    </source>
</evidence>
<accession>A0A369LHF4</accession>
<dbReference type="RefSeq" id="WP_114615454.1">
    <property type="nucleotide sequence ID" value="NZ_PPTO01000006.1"/>
</dbReference>
<comment type="caution">
    <text evidence="6">The sequence shown here is derived from an EMBL/GenBank/DDBJ whole genome shotgun (WGS) entry which is preliminary data.</text>
</comment>
<dbReference type="InterPro" id="IPR016035">
    <property type="entry name" value="Acyl_Trfase/lysoPLipase"/>
</dbReference>
<feature type="short sequence motif" description="GXSXG" evidence="4">
    <location>
        <begin position="57"/>
        <end position="61"/>
    </location>
</feature>
<keyword evidence="1 4" id="KW-0378">Hydrolase</keyword>
<dbReference type="Proteomes" id="UP000253975">
    <property type="component" value="Unassembled WGS sequence"/>
</dbReference>
<feature type="active site" description="Proton acceptor" evidence="4">
    <location>
        <position position="181"/>
    </location>
</feature>
<dbReference type="InterPro" id="IPR045943">
    <property type="entry name" value="DUF6363"/>
</dbReference>
<evidence type="ECO:0000256" key="4">
    <source>
        <dbReference type="PROSITE-ProRule" id="PRU01161"/>
    </source>
</evidence>
<sequence>MQPSYVYDTSDRAPAYEGAQTVNANLVLEGGAMRGQFTAGVLDFFMDQNLWCEHVIGTSAGALNGYNYVAGELGRTCFLNTKYCDDPRYLSMKNFVRTGDALGRDFVFHEIPETLEPFNFKAFRESPMELTTVASDLETGEADYHVMETADNERDIEYLRASASMPLVSHIVELDGKKLLDGGPCDSIPLLHSMLMGNTDKHIVVLTQDSTFVKGPNKTMPLIKHMYSDYPRFVDRVEYRHFEYNRCYRWIKRLHDEGKIFMIQPSEPVTVSSMERDADKLFALYEQGLRVAAENWNALQEYLEK</sequence>
<dbReference type="Pfam" id="PF19890">
    <property type="entry name" value="DUF6363"/>
    <property type="match status" value="1"/>
</dbReference>
<dbReference type="PROSITE" id="PS51635">
    <property type="entry name" value="PNPLA"/>
    <property type="match status" value="1"/>
</dbReference>
<dbReference type="InterPro" id="IPR037483">
    <property type="entry name" value="YjjU-like"/>
</dbReference>
<evidence type="ECO:0000256" key="1">
    <source>
        <dbReference type="ARBA" id="ARBA00022801"/>
    </source>
</evidence>
<dbReference type="GO" id="GO:0016042">
    <property type="term" value="P:lipid catabolic process"/>
    <property type="evidence" value="ECO:0007669"/>
    <property type="project" value="UniProtKB-UniRule"/>
</dbReference>
<dbReference type="Pfam" id="PF01734">
    <property type="entry name" value="Patatin"/>
    <property type="match status" value="1"/>
</dbReference>
<dbReference type="SUPFAM" id="SSF52151">
    <property type="entry name" value="FabD/lysophospholipase-like"/>
    <property type="match status" value="1"/>
</dbReference>
<keyword evidence="3 4" id="KW-0443">Lipid metabolism</keyword>
<evidence type="ECO:0000256" key="3">
    <source>
        <dbReference type="ARBA" id="ARBA00023098"/>
    </source>
</evidence>
<feature type="domain" description="PNPLA" evidence="5">
    <location>
        <begin position="26"/>
        <end position="194"/>
    </location>
</feature>
<dbReference type="InterPro" id="IPR050301">
    <property type="entry name" value="NTE"/>
</dbReference>
<comment type="caution">
    <text evidence="4">Lacks conserved residue(s) required for the propagation of feature annotation.</text>
</comment>
<dbReference type="PANTHER" id="PTHR14226">
    <property type="entry name" value="NEUROPATHY TARGET ESTERASE/SWISS CHEESE D.MELANOGASTER"/>
    <property type="match status" value="1"/>
</dbReference>
<name>A0A369LHF4_9ACTN</name>
<evidence type="ECO:0000313" key="7">
    <source>
        <dbReference type="Proteomes" id="UP000253975"/>
    </source>
</evidence>
<keyword evidence="2 4" id="KW-0442">Lipid degradation</keyword>